<dbReference type="SUPFAM" id="SSF56194">
    <property type="entry name" value="Uridine diphospho-N-Acetylenolpyruvylglucosamine reductase, MurB, C-terminal domain"/>
    <property type="match status" value="1"/>
</dbReference>
<sequence>MTKPAVKIASTQLPSVRGRYTDNAPLGSVGWFRCGGTADVLFKPADLDDLVAFLSACPVDIPVTTLGVLSNTIVRDGGLRGVVIRLGREFADIRIDGMDVFAGAAALDGNVANVAADAGLAGLEFLSGVPGTIGGALRMNAGAYGTETKDVLVRATAVDRAGCVRQLTLADMHMTYRHTDVPEDWIFTHAVFRGTPGDADTIRAHIADIKTKRATTQPIREKTGGSTFANPSADELAAAGLPEGTKTWQLIDRVGGRGLTIGGAMMSDLHCNFMINTGTATAADLENLGEEIRRRVLDQTGVTLRWEIRRIGDVLPDPALVPDPQHLQ</sequence>
<keyword evidence="13 19" id="KW-0573">Peptidoglycan synthesis</keyword>
<evidence type="ECO:0000313" key="21">
    <source>
        <dbReference type="EMBL" id="AEP10207.1"/>
    </source>
</evidence>
<organism evidence="21 22">
    <name type="scientific">Micavibrio aeruginosavorus (strain ARL-13)</name>
    <dbReference type="NCBI Taxonomy" id="856793"/>
    <lineage>
        <taxon>Bacteria</taxon>
        <taxon>Pseudomonadati</taxon>
        <taxon>Bdellovibrionota</taxon>
        <taxon>Bdellovibrionia</taxon>
        <taxon>Bdellovibrionales</taxon>
        <taxon>Pseudobdellovibrionaceae</taxon>
        <taxon>Micavibrio</taxon>
    </lineage>
</organism>
<keyword evidence="7 19" id="KW-0963">Cytoplasm</keyword>
<dbReference type="Pfam" id="PF02873">
    <property type="entry name" value="MurB_C"/>
    <property type="match status" value="1"/>
</dbReference>
<dbReference type="Proteomes" id="UP000009286">
    <property type="component" value="Chromosome"/>
</dbReference>
<reference evidence="21 22" key="1">
    <citation type="journal article" date="2011" name="BMC Genomics">
        <title>Genomic insights into an obligate epibiotic bacterial predator: Micavibrio aeruginosavorus ARL-13.</title>
        <authorList>
            <person name="Wang Z."/>
            <person name="Kadouri D."/>
            <person name="Wu M."/>
        </authorList>
    </citation>
    <scope>NUCLEOTIDE SEQUENCE [LARGE SCALE GENOMIC DNA]</scope>
    <source>
        <strain evidence="21 22">ARL-13</strain>
    </source>
</reference>
<dbReference type="InterPro" id="IPR006094">
    <property type="entry name" value="Oxid_FAD_bind_N"/>
</dbReference>
<dbReference type="HOGENOM" id="CLU_035304_1_0_5"/>
<keyword evidence="8 19" id="KW-0132">Cell division</keyword>
<comment type="similarity">
    <text evidence="19">Belongs to the MurB family.</text>
</comment>
<dbReference type="InterPro" id="IPR016166">
    <property type="entry name" value="FAD-bd_PCMH"/>
</dbReference>
<dbReference type="InterPro" id="IPR036635">
    <property type="entry name" value="MurB_C_sf"/>
</dbReference>
<gene>
    <name evidence="19 21" type="primary">murB</name>
    <name evidence="21" type="ordered locus">MICA_1898</name>
</gene>
<keyword evidence="10 19" id="KW-0274">FAD</keyword>
<evidence type="ECO:0000256" key="15">
    <source>
        <dbReference type="ARBA" id="ARBA00023306"/>
    </source>
</evidence>
<dbReference type="InterPro" id="IPR011601">
    <property type="entry name" value="MurB_C"/>
</dbReference>
<evidence type="ECO:0000256" key="11">
    <source>
        <dbReference type="ARBA" id="ARBA00022857"/>
    </source>
</evidence>
<evidence type="ECO:0000256" key="8">
    <source>
        <dbReference type="ARBA" id="ARBA00022618"/>
    </source>
</evidence>
<dbReference type="EC" id="1.3.1.98" evidence="5 19"/>
<feature type="active site" evidence="19">
    <location>
        <position position="307"/>
    </location>
</feature>
<evidence type="ECO:0000256" key="10">
    <source>
        <dbReference type="ARBA" id="ARBA00022827"/>
    </source>
</evidence>
<evidence type="ECO:0000256" key="7">
    <source>
        <dbReference type="ARBA" id="ARBA00022490"/>
    </source>
</evidence>
<dbReference type="KEGG" id="mai:MICA_1898"/>
<keyword evidence="15 19" id="KW-0131">Cell cycle</keyword>
<dbReference type="Gene3D" id="3.90.78.10">
    <property type="entry name" value="UDP-N-acetylenolpyruvoylglucosamine reductase, C-terminal domain"/>
    <property type="match status" value="1"/>
</dbReference>
<evidence type="ECO:0000256" key="2">
    <source>
        <dbReference type="ARBA" id="ARBA00003921"/>
    </source>
</evidence>
<dbReference type="eggNOG" id="COG0812">
    <property type="taxonomic scope" value="Bacteria"/>
</dbReference>
<name>G2KMB3_MICAA</name>
<dbReference type="PROSITE" id="PS51387">
    <property type="entry name" value="FAD_PCMH"/>
    <property type="match status" value="1"/>
</dbReference>
<dbReference type="RefSeq" id="WP_014103430.1">
    <property type="nucleotide sequence ID" value="NC_016026.1"/>
</dbReference>
<feature type="active site" description="Proton donor" evidence="19">
    <location>
        <position position="226"/>
    </location>
</feature>
<evidence type="ECO:0000256" key="16">
    <source>
        <dbReference type="ARBA" id="ARBA00023316"/>
    </source>
</evidence>
<dbReference type="SUPFAM" id="SSF56176">
    <property type="entry name" value="FAD-binding/transporter-associated domain-like"/>
    <property type="match status" value="1"/>
</dbReference>
<comment type="cofactor">
    <cofactor evidence="1 19">
        <name>FAD</name>
        <dbReference type="ChEBI" id="CHEBI:57692"/>
    </cofactor>
</comment>
<comment type="catalytic activity">
    <reaction evidence="18 19">
        <text>UDP-N-acetyl-alpha-D-muramate + NADP(+) = UDP-N-acetyl-3-O-(1-carboxyvinyl)-alpha-D-glucosamine + NADPH + H(+)</text>
        <dbReference type="Rhea" id="RHEA:12248"/>
        <dbReference type="ChEBI" id="CHEBI:15378"/>
        <dbReference type="ChEBI" id="CHEBI:57783"/>
        <dbReference type="ChEBI" id="CHEBI:58349"/>
        <dbReference type="ChEBI" id="CHEBI:68483"/>
        <dbReference type="ChEBI" id="CHEBI:70757"/>
        <dbReference type="EC" id="1.3.1.98"/>
    </reaction>
</comment>
<evidence type="ECO:0000259" key="20">
    <source>
        <dbReference type="PROSITE" id="PS51387"/>
    </source>
</evidence>
<evidence type="ECO:0000256" key="17">
    <source>
        <dbReference type="ARBA" id="ARBA00031026"/>
    </source>
</evidence>
<dbReference type="PANTHER" id="PTHR21071:SF4">
    <property type="entry name" value="UDP-N-ACETYLENOLPYRUVOYLGLUCOSAMINE REDUCTASE"/>
    <property type="match status" value="1"/>
</dbReference>
<comment type="pathway">
    <text evidence="4 19">Cell wall biogenesis; peptidoglycan biosynthesis.</text>
</comment>
<dbReference type="PANTHER" id="PTHR21071">
    <property type="entry name" value="UDP-N-ACETYLENOLPYRUVOYLGLUCOSAMINE REDUCTASE"/>
    <property type="match status" value="1"/>
</dbReference>
<evidence type="ECO:0000256" key="9">
    <source>
        <dbReference type="ARBA" id="ARBA00022630"/>
    </source>
</evidence>
<keyword evidence="16 19" id="KW-0961">Cell wall biogenesis/degradation</keyword>
<keyword evidence="11 19" id="KW-0521">NADP</keyword>
<evidence type="ECO:0000256" key="14">
    <source>
        <dbReference type="ARBA" id="ARBA00023002"/>
    </source>
</evidence>
<dbReference type="Gene3D" id="3.30.465.10">
    <property type="match status" value="1"/>
</dbReference>
<dbReference type="GO" id="GO:0051301">
    <property type="term" value="P:cell division"/>
    <property type="evidence" value="ECO:0007669"/>
    <property type="project" value="UniProtKB-KW"/>
</dbReference>
<feature type="active site" evidence="19">
    <location>
        <position position="177"/>
    </location>
</feature>
<dbReference type="GO" id="GO:0071949">
    <property type="term" value="F:FAD binding"/>
    <property type="evidence" value="ECO:0007669"/>
    <property type="project" value="InterPro"/>
</dbReference>
<evidence type="ECO:0000256" key="6">
    <source>
        <dbReference type="ARBA" id="ARBA00015188"/>
    </source>
</evidence>
<dbReference type="GO" id="GO:0005829">
    <property type="term" value="C:cytosol"/>
    <property type="evidence" value="ECO:0007669"/>
    <property type="project" value="TreeGrafter"/>
</dbReference>
<dbReference type="GO" id="GO:0008360">
    <property type="term" value="P:regulation of cell shape"/>
    <property type="evidence" value="ECO:0007669"/>
    <property type="project" value="UniProtKB-KW"/>
</dbReference>
<evidence type="ECO:0000256" key="4">
    <source>
        <dbReference type="ARBA" id="ARBA00004752"/>
    </source>
</evidence>
<evidence type="ECO:0000256" key="18">
    <source>
        <dbReference type="ARBA" id="ARBA00048914"/>
    </source>
</evidence>
<comment type="subcellular location">
    <subcellularLocation>
        <location evidence="3 19">Cytoplasm</location>
    </subcellularLocation>
</comment>
<dbReference type="NCBIfam" id="NF010480">
    <property type="entry name" value="PRK13905.1"/>
    <property type="match status" value="1"/>
</dbReference>
<dbReference type="EMBL" id="CP002382">
    <property type="protein sequence ID" value="AEP10207.1"/>
    <property type="molecule type" value="Genomic_DNA"/>
</dbReference>
<dbReference type="Pfam" id="PF01565">
    <property type="entry name" value="FAD_binding_4"/>
    <property type="match status" value="1"/>
</dbReference>
<keyword evidence="12 19" id="KW-0133">Cell shape</keyword>
<dbReference type="GO" id="GO:0071555">
    <property type="term" value="P:cell wall organization"/>
    <property type="evidence" value="ECO:0007669"/>
    <property type="project" value="UniProtKB-KW"/>
</dbReference>
<protein>
    <recommendedName>
        <fullName evidence="6 19">UDP-N-acetylenolpyruvoylglucosamine reductase</fullName>
        <ecNumber evidence="5 19">1.3.1.98</ecNumber>
    </recommendedName>
    <alternativeName>
        <fullName evidence="17 19">UDP-N-acetylmuramate dehydrogenase</fullName>
    </alternativeName>
</protein>
<keyword evidence="9 19" id="KW-0285">Flavoprotein</keyword>
<dbReference type="STRING" id="856793.MICA_1898"/>
<evidence type="ECO:0000256" key="1">
    <source>
        <dbReference type="ARBA" id="ARBA00001974"/>
    </source>
</evidence>
<keyword evidence="14 19" id="KW-0560">Oxidoreductase</keyword>
<dbReference type="InterPro" id="IPR036318">
    <property type="entry name" value="FAD-bd_PCMH-like_sf"/>
</dbReference>
<dbReference type="UniPathway" id="UPA00219"/>
<evidence type="ECO:0000256" key="12">
    <source>
        <dbReference type="ARBA" id="ARBA00022960"/>
    </source>
</evidence>
<dbReference type="NCBIfam" id="TIGR00179">
    <property type="entry name" value="murB"/>
    <property type="match status" value="1"/>
</dbReference>
<evidence type="ECO:0000256" key="19">
    <source>
        <dbReference type="HAMAP-Rule" id="MF_00037"/>
    </source>
</evidence>
<comment type="function">
    <text evidence="2 19">Cell wall formation.</text>
</comment>
<evidence type="ECO:0000256" key="13">
    <source>
        <dbReference type="ARBA" id="ARBA00022984"/>
    </source>
</evidence>
<evidence type="ECO:0000256" key="5">
    <source>
        <dbReference type="ARBA" id="ARBA00012518"/>
    </source>
</evidence>
<dbReference type="Gene3D" id="3.30.43.10">
    <property type="entry name" value="Uridine Diphospho-n-acetylenolpyruvylglucosamine Reductase, domain 2"/>
    <property type="match status" value="1"/>
</dbReference>
<accession>G2KMB3</accession>
<dbReference type="GO" id="GO:0008762">
    <property type="term" value="F:UDP-N-acetylmuramate dehydrogenase activity"/>
    <property type="evidence" value="ECO:0007669"/>
    <property type="project" value="UniProtKB-UniRule"/>
</dbReference>
<dbReference type="InterPro" id="IPR016167">
    <property type="entry name" value="FAD-bd_PCMH_sub1"/>
</dbReference>
<dbReference type="InterPro" id="IPR003170">
    <property type="entry name" value="MurB"/>
</dbReference>
<dbReference type="GO" id="GO:0009252">
    <property type="term" value="P:peptidoglycan biosynthetic process"/>
    <property type="evidence" value="ECO:0007669"/>
    <property type="project" value="UniProtKB-UniRule"/>
</dbReference>
<keyword evidence="22" id="KW-1185">Reference proteome</keyword>
<evidence type="ECO:0000256" key="3">
    <source>
        <dbReference type="ARBA" id="ARBA00004496"/>
    </source>
</evidence>
<feature type="domain" description="FAD-binding PCMH-type" evidence="20">
    <location>
        <begin position="33"/>
        <end position="197"/>
    </location>
</feature>
<dbReference type="AlphaFoldDB" id="G2KMB3"/>
<evidence type="ECO:0000313" key="22">
    <source>
        <dbReference type="Proteomes" id="UP000009286"/>
    </source>
</evidence>
<dbReference type="OrthoDB" id="9804753at2"/>
<dbReference type="HAMAP" id="MF_00037">
    <property type="entry name" value="MurB"/>
    <property type="match status" value="1"/>
</dbReference>
<dbReference type="InterPro" id="IPR016169">
    <property type="entry name" value="FAD-bd_PCMH_sub2"/>
</dbReference>
<proteinExistence type="inferred from homology"/>